<name>A0A2H3JMI0_WOLCO</name>
<organism evidence="1 2">
    <name type="scientific">Wolfiporia cocos (strain MD-104)</name>
    <name type="common">Brown rot fungus</name>
    <dbReference type="NCBI Taxonomy" id="742152"/>
    <lineage>
        <taxon>Eukaryota</taxon>
        <taxon>Fungi</taxon>
        <taxon>Dikarya</taxon>
        <taxon>Basidiomycota</taxon>
        <taxon>Agaricomycotina</taxon>
        <taxon>Agaricomycetes</taxon>
        <taxon>Polyporales</taxon>
        <taxon>Phaeolaceae</taxon>
        <taxon>Wolfiporia</taxon>
    </lineage>
</organism>
<proteinExistence type="predicted"/>
<evidence type="ECO:0000313" key="1">
    <source>
        <dbReference type="EMBL" id="PCH42705.1"/>
    </source>
</evidence>
<gene>
    <name evidence="1" type="ORF">WOLCODRAFT_163988</name>
</gene>
<dbReference type="Proteomes" id="UP000218811">
    <property type="component" value="Unassembled WGS sequence"/>
</dbReference>
<protein>
    <submittedName>
        <fullName evidence="1">Uncharacterized protein</fullName>
    </submittedName>
</protein>
<dbReference type="AlphaFoldDB" id="A0A2H3JMI0"/>
<dbReference type="EMBL" id="KB468124">
    <property type="protein sequence ID" value="PCH42705.1"/>
    <property type="molecule type" value="Genomic_DNA"/>
</dbReference>
<reference evidence="1 2" key="1">
    <citation type="journal article" date="2012" name="Science">
        <title>The Paleozoic origin of enzymatic lignin decomposition reconstructed from 31 fungal genomes.</title>
        <authorList>
            <person name="Floudas D."/>
            <person name="Binder M."/>
            <person name="Riley R."/>
            <person name="Barry K."/>
            <person name="Blanchette R.A."/>
            <person name="Henrissat B."/>
            <person name="Martinez A.T."/>
            <person name="Otillar R."/>
            <person name="Spatafora J.W."/>
            <person name="Yadav J.S."/>
            <person name="Aerts A."/>
            <person name="Benoit I."/>
            <person name="Boyd A."/>
            <person name="Carlson A."/>
            <person name="Copeland A."/>
            <person name="Coutinho P.M."/>
            <person name="de Vries R.P."/>
            <person name="Ferreira P."/>
            <person name="Findley K."/>
            <person name="Foster B."/>
            <person name="Gaskell J."/>
            <person name="Glotzer D."/>
            <person name="Gorecki P."/>
            <person name="Heitman J."/>
            <person name="Hesse C."/>
            <person name="Hori C."/>
            <person name="Igarashi K."/>
            <person name="Jurgens J.A."/>
            <person name="Kallen N."/>
            <person name="Kersten P."/>
            <person name="Kohler A."/>
            <person name="Kuees U."/>
            <person name="Kumar T.K.A."/>
            <person name="Kuo A."/>
            <person name="LaButti K."/>
            <person name="Larrondo L.F."/>
            <person name="Lindquist E."/>
            <person name="Ling A."/>
            <person name="Lombard V."/>
            <person name="Lucas S."/>
            <person name="Lundell T."/>
            <person name="Martin R."/>
            <person name="McLaughlin D.J."/>
            <person name="Morgenstern I."/>
            <person name="Morin E."/>
            <person name="Murat C."/>
            <person name="Nagy L.G."/>
            <person name="Nolan M."/>
            <person name="Ohm R.A."/>
            <person name="Patyshakuliyeva A."/>
            <person name="Rokas A."/>
            <person name="Ruiz-Duenas F.J."/>
            <person name="Sabat G."/>
            <person name="Salamov A."/>
            <person name="Samejima M."/>
            <person name="Schmutz J."/>
            <person name="Slot J.C."/>
            <person name="St John F."/>
            <person name="Stenlid J."/>
            <person name="Sun H."/>
            <person name="Sun S."/>
            <person name="Syed K."/>
            <person name="Tsang A."/>
            <person name="Wiebenga A."/>
            <person name="Young D."/>
            <person name="Pisabarro A."/>
            <person name="Eastwood D.C."/>
            <person name="Martin F."/>
            <person name="Cullen D."/>
            <person name="Grigoriev I.V."/>
            <person name="Hibbett D.S."/>
        </authorList>
    </citation>
    <scope>NUCLEOTIDE SEQUENCE [LARGE SCALE GENOMIC DNA]</scope>
    <source>
        <strain evidence="1 2">MD-104</strain>
    </source>
</reference>
<accession>A0A2H3JMI0</accession>
<evidence type="ECO:0000313" key="2">
    <source>
        <dbReference type="Proteomes" id="UP000218811"/>
    </source>
</evidence>
<keyword evidence="2" id="KW-1185">Reference proteome</keyword>
<sequence length="162" mass="17784">MAASTDILTPGFLRMAEQLINTPAALSNESVRRHRTDEILVTLFMVPDTETQPSDRSSAPPFWEPDQSRAEPQMLIDVLEERSADVDRDGRDTNVTGRHLSSLGHLLDNAFAYAPADASLGWPVGSQENKAHSTLAQTQSLIILSIVKSSWTFSRPGIGRNV</sequence>